<feature type="domain" description="Anticodon-binding" evidence="3">
    <location>
        <begin position="4"/>
        <end position="31"/>
    </location>
</feature>
<dbReference type="AlphaFoldDB" id="A0ABD5T124"/>
<dbReference type="Pfam" id="PF03129">
    <property type="entry name" value="HGTP_anticodon"/>
    <property type="match status" value="1"/>
</dbReference>
<evidence type="ECO:0000256" key="2">
    <source>
        <dbReference type="SAM" id="MobiDB-lite"/>
    </source>
</evidence>
<comment type="subcellular location">
    <subcellularLocation>
        <location evidence="1">Cytoplasm</location>
    </subcellularLocation>
</comment>
<dbReference type="RefSeq" id="WP_273741923.1">
    <property type="nucleotide sequence ID" value="NZ_JAQIVI010000707.1"/>
</dbReference>
<comment type="caution">
    <text evidence="4">The sequence shown here is derived from an EMBL/GenBank/DDBJ whole genome shotgun (WGS) entry which is preliminary data.</text>
</comment>
<keyword evidence="5" id="KW-1185">Reference proteome</keyword>
<feature type="region of interest" description="Disordered" evidence="2">
    <location>
        <begin position="1"/>
        <end position="23"/>
    </location>
</feature>
<dbReference type="GO" id="GO:0016874">
    <property type="term" value="F:ligase activity"/>
    <property type="evidence" value="ECO:0007669"/>
    <property type="project" value="UniProtKB-KW"/>
</dbReference>
<dbReference type="EMBL" id="JBHSWV010000707">
    <property type="protein sequence ID" value="MFC6769241.1"/>
    <property type="molecule type" value="Genomic_DNA"/>
</dbReference>
<sequence length="42" mass="4709">PRANGGVTVRERDSTEQKRLPIDELPETLSAIRAGDLEFEEL</sequence>
<dbReference type="InterPro" id="IPR036621">
    <property type="entry name" value="Anticodon-bd_dom_sf"/>
</dbReference>
<keyword evidence="4" id="KW-0436">Ligase</keyword>
<dbReference type="GO" id="GO:0005737">
    <property type="term" value="C:cytoplasm"/>
    <property type="evidence" value="ECO:0007669"/>
    <property type="project" value="UniProtKB-SubCell"/>
</dbReference>
<gene>
    <name evidence="4" type="ORF">ACFQE6_30725</name>
</gene>
<dbReference type="InterPro" id="IPR004154">
    <property type="entry name" value="Anticodon-bd"/>
</dbReference>
<feature type="non-terminal residue" evidence="4">
    <location>
        <position position="1"/>
    </location>
</feature>
<organism evidence="4 5">
    <name type="scientific">Natrinema soli</name>
    <dbReference type="NCBI Taxonomy" id="1930624"/>
    <lineage>
        <taxon>Archaea</taxon>
        <taxon>Methanobacteriati</taxon>
        <taxon>Methanobacteriota</taxon>
        <taxon>Stenosarchaea group</taxon>
        <taxon>Halobacteria</taxon>
        <taxon>Halobacteriales</taxon>
        <taxon>Natrialbaceae</taxon>
        <taxon>Natrinema</taxon>
    </lineage>
</organism>
<evidence type="ECO:0000259" key="3">
    <source>
        <dbReference type="Pfam" id="PF03129"/>
    </source>
</evidence>
<proteinExistence type="predicted"/>
<name>A0ABD5T124_9EURY</name>
<evidence type="ECO:0000313" key="5">
    <source>
        <dbReference type="Proteomes" id="UP001596383"/>
    </source>
</evidence>
<reference evidence="4 5" key="1">
    <citation type="journal article" date="2019" name="Int. J. Syst. Evol. Microbiol.">
        <title>The Global Catalogue of Microorganisms (GCM) 10K type strain sequencing project: providing services to taxonomists for standard genome sequencing and annotation.</title>
        <authorList>
            <consortium name="The Broad Institute Genomics Platform"/>
            <consortium name="The Broad Institute Genome Sequencing Center for Infectious Disease"/>
            <person name="Wu L."/>
            <person name="Ma J."/>
        </authorList>
    </citation>
    <scope>NUCLEOTIDE SEQUENCE [LARGE SCALE GENOMIC DNA]</scope>
    <source>
        <strain evidence="4 5">LMG 29247</strain>
    </source>
</reference>
<evidence type="ECO:0000313" key="4">
    <source>
        <dbReference type="EMBL" id="MFC6769241.1"/>
    </source>
</evidence>
<accession>A0ABD5T124</accession>
<protein>
    <submittedName>
        <fullName evidence="4">His/Gly/Thr/Pro-type tRNA ligase C-terminal domain-containing protein</fullName>
    </submittedName>
</protein>
<evidence type="ECO:0000256" key="1">
    <source>
        <dbReference type="ARBA" id="ARBA00004496"/>
    </source>
</evidence>
<feature type="compositionally biased region" description="Basic and acidic residues" evidence="2">
    <location>
        <begin position="9"/>
        <end position="22"/>
    </location>
</feature>
<dbReference type="SUPFAM" id="SSF52954">
    <property type="entry name" value="Class II aaRS ABD-related"/>
    <property type="match status" value="1"/>
</dbReference>
<dbReference type="Gene3D" id="3.40.50.800">
    <property type="entry name" value="Anticodon-binding domain"/>
    <property type="match status" value="1"/>
</dbReference>
<dbReference type="Proteomes" id="UP001596383">
    <property type="component" value="Unassembled WGS sequence"/>
</dbReference>